<dbReference type="Pfam" id="PF01487">
    <property type="entry name" value="DHquinase_I"/>
    <property type="match status" value="1"/>
</dbReference>
<comment type="caution">
    <text evidence="4">Lacks conserved residue(s) required for the propagation of feature annotation.</text>
</comment>
<name>A0ABD5UUQ3_9EURY</name>
<comment type="function">
    <text evidence="4">Involved in the third step of the chorismate pathway, which leads to the biosynthesis of aromatic amino acids. Catalyzes the cis-dehydration of 3-dehydroquinate (DHQ) and introduces the first double bond of the aromatic ring to yield 3-dehydroshikimate.</text>
</comment>
<gene>
    <name evidence="4" type="primary">aroD</name>
    <name evidence="5" type="ORF">ACFQE9_06205</name>
</gene>
<evidence type="ECO:0000256" key="1">
    <source>
        <dbReference type="ARBA" id="ARBA00001864"/>
    </source>
</evidence>
<reference evidence="5 6" key="1">
    <citation type="journal article" date="2019" name="Int. J. Syst. Evol. Microbiol.">
        <title>The Global Catalogue of Microorganisms (GCM) 10K type strain sequencing project: providing services to taxonomists for standard genome sequencing and annotation.</title>
        <authorList>
            <consortium name="The Broad Institute Genomics Platform"/>
            <consortium name="The Broad Institute Genome Sequencing Center for Infectious Disease"/>
            <person name="Wu L."/>
            <person name="Ma J."/>
        </authorList>
    </citation>
    <scope>NUCLEOTIDE SEQUENCE [LARGE SCALE GENOMIC DNA]</scope>
    <source>
        <strain evidence="5 6">SKJ47</strain>
    </source>
</reference>
<dbReference type="GO" id="GO:0009073">
    <property type="term" value="P:aromatic amino acid family biosynthetic process"/>
    <property type="evidence" value="ECO:0007669"/>
    <property type="project" value="UniProtKB-KW"/>
</dbReference>
<comment type="caution">
    <text evidence="5">The sequence shown here is derived from an EMBL/GenBank/DDBJ whole genome shotgun (WGS) entry which is preliminary data.</text>
</comment>
<evidence type="ECO:0000256" key="3">
    <source>
        <dbReference type="ARBA" id="ARBA00023270"/>
    </source>
</evidence>
<comment type="subunit">
    <text evidence="4">Homodimer.</text>
</comment>
<dbReference type="GO" id="GO:0046279">
    <property type="term" value="P:3,4-dihydroxybenzoate biosynthetic process"/>
    <property type="evidence" value="ECO:0007669"/>
    <property type="project" value="UniProtKB-ARBA"/>
</dbReference>
<dbReference type="GO" id="GO:0008652">
    <property type="term" value="P:amino acid biosynthetic process"/>
    <property type="evidence" value="ECO:0007669"/>
    <property type="project" value="UniProtKB-KW"/>
</dbReference>
<comment type="catalytic activity">
    <reaction evidence="1 4">
        <text>3-dehydroquinate = 3-dehydroshikimate + H2O</text>
        <dbReference type="Rhea" id="RHEA:21096"/>
        <dbReference type="ChEBI" id="CHEBI:15377"/>
        <dbReference type="ChEBI" id="CHEBI:16630"/>
        <dbReference type="ChEBI" id="CHEBI:32364"/>
        <dbReference type="EC" id="4.2.1.10"/>
    </reaction>
</comment>
<feature type="active site" description="Schiff-base intermediate with substrate" evidence="4">
    <location>
        <position position="150"/>
    </location>
</feature>
<evidence type="ECO:0000256" key="4">
    <source>
        <dbReference type="HAMAP-Rule" id="MF_00214"/>
    </source>
</evidence>
<sequence>MFEEFVLAAATADPSEAEAAVPAADALEFRMDLADDPLRALSAYDGPLPVIATDRADWEGGEADSLARYERLSEAVAHDSVVAVDVELAALQATAPDPELERSHANALRETARESGVQVIASAHDFESTPPVDALVDLLADAAAAGDVGKVATMAASPDDALAMLRATRRATAAGHTVATMCMGEPGRHTRAVAPVYGSRVGYAPVDPANATAPGQYSLSTLRRLVDDLTRDGSEA</sequence>
<proteinExistence type="inferred from homology"/>
<dbReference type="EC" id="4.2.1.10" evidence="4"/>
<dbReference type="GO" id="GO:0009423">
    <property type="term" value="P:chorismate biosynthetic process"/>
    <property type="evidence" value="ECO:0007669"/>
    <property type="project" value="UniProtKB-UniRule"/>
</dbReference>
<protein>
    <recommendedName>
        <fullName evidence="4">3-dehydroquinate dehydratase</fullName>
        <shortName evidence="4">3-dehydroquinase</shortName>
        <ecNumber evidence="4">4.2.1.10</ecNumber>
    </recommendedName>
    <alternativeName>
        <fullName evidence="4">Type I DHQase</fullName>
    </alternativeName>
    <alternativeName>
        <fullName evidence="4">Type I dehydroquinase</fullName>
        <shortName evidence="4">DHQ1</shortName>
    </alternativeName>
</protein>
<dbReference type="RefSeq" id="WP_379741935.1">
    <property type="nucleotide sequence ID" value="NZ_JBHSVN010000001.1"/>
</dbReference>
<comment type="similarity">
    <text evidence="4">Belongs to the type-I 3-dehydroquinase family.</text>
</comment>
<keyword evidence="3 4" id="KW-0704">Schiff base</keyword>
<feature type="binding site" evidence="4">
    <location>
        <position position="212"/>
    </location>
    <ligand>
        <name>3-dehydroquinate</name>
        <dbReference type="ChEBI" id="CHEBI:32364"/>
    </ligand>
</feature>
<comment type="pathway">
    <text evidence="4">Metabolic intermediate biosynthesis; chorismate biosynthesis; chorismate from D-erythrose 4-phosphate and phosphoenolpyruvate: step 3/7.</text>
</comment>
<dbReference type="Gene3D" id="3.20.20.70">
    <property type="entry name" value="Aldolase class I"/>
    <property type="match status" value="1"/>
</dbReference>
<dbReference type="Proteomes" id="UP001596296">
    <property type="component" value="Unassembled WGS sequence"/>
</dbReference>
<organism evidence="5 6">
    <name type="scientific">Halopenitus salinus</name>
    <dbReference type="NCBI Taxonomy" id="1198295"/>
    <lineage>
        <taxon>Archaea</taxon>
        <taxon>Methanobacteriati</taxon>
        <taxon>Methanobacteriota</taxon>
        <taxon>Stenosarchaea group</taxon>
        <taxon>Halobacteria</taxon>
        <taxon>Halobacteriales</taxon>
        <taxon>Haloferacaceae</taxon>
        <taxon>Halopenitus</taxon>
    </lineage>
</organism>
<dbReference type="InterPro" id="IPR050146">
    <property type="entry name" value="Type-I_3-dehydroquinase"/>
</dbReference>
<evidence type="ECO:0000313" key="5">
    <source>
        <dbReference type="EMBL" id="MFC6892200.1"/>
    </source>
</evidence>
<feature type="binding site" evidence="4">
    <location>
        <position position="191"/>
    </location>
    <ligand>
        <name>3-dehydroquinate</name>
        <dbReference type="ChEBI" id="CHEBI:32364"/>
    </ligand>
</feature>
<dbReference type="InterPro" id="IPR001381">
    <property type="entry name" value="DHquinase_I"/>
</dbReference>
<dbReference type="EMBL" id="JBHSXL010000006">
    <property type="protein sequence ID" value="MFC6892200.1"/>
    <property type="molecule type" value="Genomic_DNA"/>
</dbReference>
<feature type="binding site" evidence="4">
    <location>
        <position position="216"/>
    </location>
    <ligand>
        <name>3-dehydroquinate</name>
        <dbReference type="ChEBI" id="CHEBI:32364"/>
    </ligand>
</feature>
<dbReference type="CDD" id="cd00502">
    <property type="entry name" value="DHQase_I"/>
    <property type="match status" value="1"/>
</dbReference>
<feature type="binding site" evidence="4">
    <location>
        <position position="55"/>
    </location>
    <ligand>
        <name>3-dehydroquinate</name>
        <dbReference type="ChEBI" id="CHEBI:32364"/>
    </ligand>
</feature>
<dbReference type="AlphaFoldDB" id="A0ABD5UUQ3"/>
<evidence type="ECO:0000313" key="6">
    <source>
        <dbReference type="Proteomes" id="UP001596296"/>
    </source>
</evidence>
<keyword evidence="4" id="KW-0057">Aromatic amino acid biosynthesis</keyword>
<evidence type="ECO:0000256" key="2">
    <source>
        <dbReference type="ARBA" id="ARBA00023239"/>
    </source>
</evidence>
<accession>A0ABD5UUQ3</accession>
<dbReference type="PANTHER" id="PTHR43699:SF1">
    <property type="entry name" value="3-DEHYDROQUINATE DEHYDRATASE"/>
    <property type="match status" value="1"/>
</dbReference>
<dbReference type="PANTHER" id="PTHR43699">
    <property type="entry name" value="3-DEHYDROQUINATE DEHYDRATASE"/>
    <property type="match status" value="1"/>
</dbReference>
<keyword evidence="2 4" id="KW-0456">Lyase</keyword>
<feature type="binding site" evidence="4">
    <location>
        <begin position="28"/>
        <end position="30"/>
    </location>
    <ligand>
        <name>3-dehydroquinate</name>
        <dbReference type="ChEBI" id="CHEBI:32364"/>
    </ligand>
</feature>
<dbReference type="GO" id="GO:0003855">
    <property type="term" value="F:3-dehydroquinate dehydratase activity"/>
    <property type="evidence" value="ECO:0007669"/>
    <property type="project" value="UniProtKB-UniRule"/>
</dbReference>
<keyword evidence="6" id="KW-1185">Reference proteome</keyword>
<dbReference type="HAMAP" id="MF_00214">
    <property type="entry name" value="AroD"/>
    <property type="match status" value="1"/>
</dbReference>
<feature type="active site" description="Proton donor/acceptor" evidence="4">
    <location>
        <position position="124"/>
    </location>
</feature>
<dbReference type="InterPro" id="IPR013785">
    <property type="entry name" value="Aldolase_TIM"/>
</dbReference>
<keyword evidence="4" id="KW-0028">Amino-acid biosynthesis</keyword>
<dbReference type="SUPFAM" id="SSF51569">
    <property type="entry name" value="Aldolase"/>
    <property type="match status" value="1"/>
</dbReference>